<dbReference type="AlphaFoldDB" id="A0A3B0Y8D1"/>
<dbReference type="EMBL" id="UOFL01000117">
    <property type="protein sequence ID" value="VAW77058.1"/>
    <property type="molecule type" value="Genomic_DNA"/>
</dbReference>
<name>A0A3B0Y8D1_9ZZZZ</name>
<proteinExistence type="predicted"/>
<protein>
    <submittedName>
        <fullName evidence="1">Uncharacterized protein</fullName>
    </submittedName>
</protein>
<sequence>MNQDKKSATDHFILTGAAVIDKDTFIFTA</sequence>
<evidence type="ECO:0000313" key="1">
    <source>
        <dbReference type="EMBL" id="VAW77058.1"/>
    </source>
</evidence>
<accession>A0A3B0Y8D1</accession>
<gene>
    <name evidence="1" type="ORF">MNBD_GAMMA12-2473</name>
</gene>
<reference evidence="1" key="1">
    <citation type="submission" date="2018-06" db="EMBL/GenBank/DDBJ databases">
        <authorList>
            <person name="Zhirakovskaya E."/>
        </authorList>
    </citation>
    <scope>NUCLEOTIDE SEQUENCE</scope>
</reference>
<organism evidence="1">
    <name type="scientific">hydrothermal vent metagenome</name>
    <dbReference type="NCBI Taxonomy" id="652676"/>
    <lineage>
        <taxon>unclassified sequences</taxon>
        <taxon>metagenomes</taxon>
        <taxon>ecological metagenomes</taxon>
    </lineage>
</organism>